<evidence type="ECO:0000256" key="2">
    <source>
        <dbReference type="ARBA" id="ARBA00023098"/>
    </source>
</evidence>
<feature type="region of interest" description="Disordered" evidence="3">
    <location>
        <begin position="158"/>
        <end position="246"/>
    </location>
</feature>
<evidence type="ECO:0000259" key="4">
    <source>
        <dbReference type="Pfam" id="PF01764"/>
    </source>
</evidence>
<keyword evidence="6" id="KW-1185">Reference proteome</keyword>
<feature type="region of interest" description="Disordered" evidence="3">
    <location>
        <begin position="74"/>
        <end position="111"/>
    </location>
</feature>
<feature type="region of interest" description="Disordered" evidence="3">
    <location>
        <begin position="452"/>
        <end position="519"/>
    </location>
</feature>
<feature type="compositionally biased region" description="Polar residues" evidence="3">
    <location>
        <begin position="477"/>
        <end position="503"/>
    </location>
</feature>
<feature type="region of interest" description="Disordered" evidence="3">
    <location>
        <begin position="324"/>
        <end position="348"/>
    </location>
</feature>
<dbReference type="InterPro" id="IPR029058">
    <property type="entry name" value="AB_hydrolase_fold"/>
</dbReference>
<name>A0AAD3HD34_9STRA</name>
<feature type="compositionally biased region" description="Basic and acidic residues" evidence="3">
    <location>
        <begin position="201"/>
        <end position="212"/>
    </location>
</feature>
<dbReference type="GO" id="GO:0008970">
    <property type="term" value="F:phospholipase A1 activity"/>
    <property type="evidence" value="ECO:0007669"/>
    <property type="project" value="InterPro"/>
</dbReference>
<dbReference type="PANTHER" id="PTHR31828">
    <property type="entry name" value="PHOSPHOLIPASE A1-IIGAMMA"/>
    <property type="match status" value="1"/>
</dbReference>
<keyword evidence="1" id="KW-0378">Hydrolase</keyword>
<dbReference type="EMBL" id="BLLK01000062">
    <property type="protein sequence ID" value="GFH59165.1"/>
    <property type="molecule type" value="Genomic_DNA"/>
</dbReference>
<dbReference type="Pfam" id="PF01764">
    <property type="entry name" value="Lipase_3"/>
    <property type="match status" value="1"/>
</dbReference>
<sequence>MNQLEVFSPETKSRNRMNFDSVDKKAITKLFKPPILHSVSSGDKSDIDADQSLCLHELRSEDFEKTELSDLFDPAALPKSSFDQSLGTKPSTSSEEADEKENLPKEKKSNFRLKIKSPVKLLRRKKKTAKEDLDIFEEREEPEQIDLLDDCFDNPESSTVDILPFTPLPNTLSGENIMHSPNPNVMASPPPHSLSSPKPKKVTEEDRKKSLEEVMLMLKSTPMKEQEYRPPPKALPKPSALEKRGKSIEKVKKIFSTNQKEKESEFDMSIGLRLAAKDKLDIMKGFTPIKGDSSLDGTPSKKLMVLPEKNLRISLTKLSAKSPFKVKKRSDSKNGEKEFQKDDRKEEQFDHLVQNLNTSFSSKSEMILRTSETEPSVHQTSLPEATDLLIHARVCALMEGYDKLLETRAKAGKRWFSFGNLVGVSRKELENLYLDAIGQKPQIPMFIGEEQQFHEPPPLPSTQTQTPPLPYSYGNPFGQTTDINSLTSFPSAASGESSKNTGNRPYPRKRSSAPQVMKPHPSTIKSLLECTDDLIVEGYFNETIGSDNNVLIDSIESTSVQVTVFSSQRQRQFIVCYRGSIGQHAKPLRNKLSYGVDSRGVNEVFGESYLAEMEQNVFNLLDRLSSENPFCDVVFTGHSFGGSLALLGATRCAERYQEMTINCHCFGVPKVGQYDFRFKAHSLPNLRIVRIEHASDYFIDLPHGPEWQHVGHTITINYSKNKKRTIVNPKGNEEFEV</sequence>
<dbReference type="Gene3D" id="3.40.50.1820">
    <property type="entry name" value="alpha/beta hydrolase"/>
    <property type="match status" value="1"/>
</dbReference>
<feature type="domain" description="Fungal lipase-type" evidence="4">
    <location>
        <begin position="598"/>
        <end position="699"/>
    </location>
</feature>
<feature type="compositionally biased region" description="Polar residues" evidence="3">
    <location>
        <begin position="81"/>
        <end position="94"/>
    </location>
</feature>
<dbReference type="AlphaFoldDB" id="A0AAD3HD34"/>
<feature type="compositionally biased region" description="Basic and acidic residues" evidence="3">
    <location>
        <begin position="100"/>
        <end position="109"/>
    </location>
</feature>
<comment type="caution">
    <text evidence="5">The sequence shown here is derived from an EMBL/GenBank/DDBJ whole genome shotgun (WGS) entry which is preliminary data.</text>
</comment>
<dbReference type="SUPFAM" id="SSF53474">
    <property type="entry name" value="alpha/beta-Hydrolases"/>
    <property type="match status" value="1"/>
</dbReference>
<evidence type="ECO:0000256" key="1">
    <source>
        <dbReference type="ARBA" id="ARBA00022801"/>
    </source>
</evidence>
<dbReference type="PANTHER" id="PTHR31828:SF1">
    <property type="entry name" value="PHOSPHOLIPASE A1-IIGAMMA"/>
    <property type="match status" value="1"/>
</dbReference>
<evidence type="ECO:0000313" key="6">
    <source>
        <dbReference type="Proteomes" id="UP001054902"/>
    </source>
</evidence>
<organism evidence="5 6">
    <name type="scientific">Chaetoceros tenuissimus</name>
    <dbReference type="NCBI Taxonomy" id="426638"/>
    <lineage>
        <taxon>Eukaryota</taxon>
        <taxon>Sar</taxon>
        <taxon>Stramenopiles</taxon>
        <taxon>Ochrophyta</taxon>
        <taxon>Bacillariophyta</taxon>
        <taxon>Coscinodiscophyceae</taxon>
        <taxon>Chaetocerotophycidae</taxon>
        <taxon>Chaetocerotales</taxon>
        <taxon>Chaetocerotaceae</taxon>
        <taxon>Chaetoceros</taxon>
    </lineage>
</organism>
<dbReference type="CDD" id="cd00741">
    <property type="entry name" value="Lipase"/>
    <property type="match status" value="1"/>
</dbReference>
<feature type="compositionally biased region" description="Polar residues" evidence="3">
    <location>
        <begin position="168"/>
        <end position="185"/>
    </location>
</feature>
<keyword evidence="2" id="KW-0443">Lipid metabolism</keyword>
<evidence type="ECO:0000256" key="3">
    <source>
        <dbReference type="SAM" id="MobiDB-lite"/>
    </source>
</evidence>
<accession>A0AAD3HD34</accession>
<evidence type="ECO:0000313" key="5">
    <source>
        <dbReference type="EMBL" id="GFH59165.1"/>
    </source>
</evidence>
<gene>
    <name evidence="5" type="ORF">CTEN210_15641</name>
</gene>
<dbReference type="GO" id="GO:0006629">
    <property type="term" value="P:lipid metabolic process"/>
    <property type="evidence" value="ECO:0007669"/>
    <property type="project" value="UniProtKB-KW"/>
</dbReference>
<reference evidence="5 6" key="1">
    <citation type="journal article" date="2021" name="Sci. Rep.">
        <title>The genome of the diatom Chaetoceros tenuissimus carries an ancient integrated fragment of an extant virus.</title>
        <authorList>
            <person name="Hongo Y."/>
            <person name="Kimura K."/>
            <person name="Takaki Y."/>
            <person name="Yoshida Y."/>
            <person name="Baba S."/>
            <person name="Kobayashi G."/>
            <person name="Nagasaki K."/>
            <person name="Hano T."/>
            <person name="Tomaru Y."/>
        </authorList>
    </citation>
    <scope>NUCLEOTIDE SEQUENCE [LARGE SCALE GENOMIC DNA]</scope>
    <source>
        <strain evidence="5 6">NIES-3715</strain>
    </source>
</reference>
<protein>
    <recommendedName>
        <fullName evidence="4">Fungal lipase-type domain-containing protein</fullName>
    </recommendedName>
</protein>
<dbReference type="Proteomes" id="UP001054902">
    <property type="component" value="Unassembled WGS sequence"/>
</dbReference>
<feature type="compositionally biased region" description="Basic and acidic residues" evidence="3">
    <location>
        <begin position="329"/>
        <end position="348"/>
    </location>
</feature>
<proteinExistence type="predicted"/>
<dbReference type="InterPro" id="IPR002921">
    <property type="entry name" value="Fungal_lipase-type"/>
</dbReference>
<dbReference type="InterPro" id="IPR033556">
    <property type="entry name" value="PLA"/>
</dbReference>